<proteinExistence type="predicted"/>
<organism evidence="1 2">
    <name type="scientific">Nocardioides koreensis</name>
    <dbReference type="NCBI Taxonomy" id="433651"/>
    <lineage>
        <taxon>Bacteria</taxon>
        <taxon>Bacillati</taxon>
        <taxon>Actinomycetota</taxon>
        <taxon>Actinomycetes</taxon>
        <taxon>Propionibacteriales</taxon>
        <taxon>Nocardioidaceae</taxon>
        <taxon>Nocardioides</taxon>
    </lineage>
</organism>
<evidence type="ECO:0000313" key="1">
    <source>
        <dbReference type="EMBL" id="GAA2142502.1"/>
    </source>
</evidence>
<keyword evidence="2" id="KW-1185">Reference proteome</keyword>
<gene>
    <name evidence="1" type="ORF">GCM10009844_13740</name>
</gene>
<evidence type="ECO:0000313" key="2">
    <source>
        <dbReference type="Proteomes" id="UP001501771"/>
    </source>
</evidence>
<dbReference type="Proteomes" id="UP001501771">
    <property type="component" value="Unassembled WGS sequence"/>
</dbReference>
<protein>
    <submittedName>
        <fullName evidence="1">Uncharacterized protein</fullName>
    </submittedName>
</protein>
<accession>A0ABN2ZHV9</accession>
<dbReference type="EMBL" id="BAAAQR010000003">
    <property type="protein sequence ID" value="GAA2142502.1"/>
    <property type="molecule type" value="Genomic_DNA"/>
</dbReference>
<comment type="caution">
    <text evidence="1">The sequence shown here is derived from an EMBL/GenBank/DDBJ whole genome shotgun (WGS) entry which is preliminary data.</text>
</comment>
<name>A0ABN2ZHV9_9ACTN</name>
<sequence length="64" mass="6961">MSSMHPAIVEALARQHRAELLRAAELGGRRPAARTERRGTRSLAGLVDRIGLRRPAPVAYAPCC</sequence>
<reference evidence="1 2" key="1">
    <citation type="journal article" date="2019" name="Int. J. Syst. Evol. Microbiol.">
        <title>The Global Catalogue of Microorganisms (GCM) 10K type strain sequencing project: providing services to taxonomists for standard genome sequencing and annotation.</title>
        <authorList>
            <consortium name="The Broad Institute Genomics Platform"/>
            <consortium name="The Broad Institute Genome Sequencing Center for Infectious Disease"/>
            <person name="Wu L."/>
            <person name="Ma J."/>
        </authorList>
    </citation>
    <scope>NUCLEOTIDE SEQUENCE [LARGE SCALE GENOMIC DNA]</scope>
    <source>
        <strain evidence="1 2">JCM 16022</strain>
    </source>
</reference>
<dbReference type="RefSeq" id="WP_344149433.1">
    <property type="nucleotide sequence ID" value="NZ_BAAAQR010000003.1"/>
</dbReference>